<comment type="caution">
    <text evidence="1">The sequence shown here is derived from an EMBL/GenBank/DDBJ whole genome shotgun (WGS) entry which is preliminary data.</text>
</comment>
<name>A0A4Z0HZ86_MYCPR</name>
<accession>A0A4Z0HZ86</accession>
<reference evidence="1 2" key="1">
    <citation type="submission" date="2018-12" db="EMBL/GenBank/DDBJ databases">
        <title>Draft genome sequences of Mycolicibacterium peregrinum isolated from a pig with lymphadenitis and from soil on the same Japanese pig farm.</title>
        <authorList>
            <person name="Komatsu T."/>
            <person name="Ohya K."/>
            <person name="Sawai K."/>
            <person name="Odoi J.O."/>
            <person name="Otsu K."/>
            <person name="Ota A."/>
            <person name="Ito T."/>
            <person name="Kawai M."/>
            <person name="Maruyama F."/>
        </authorList>
    </citation>
    <scope>NUCLEOTIDE SEQUENCE [LARGE SCALE GENOMIC DNA]</scope>
    <source>
        <strain evidence="1 2">138</strain>
    </source>
</reference>
<evidence type="ECO:0000313" key="2">
    <source>
        <dbReference type="Proteomes" id="UP000297792"/>
    </source>
</evidence>
<dbReference type="RefSeq" id="WP_135358795.1">
    <property type="nucleotide sequence ID" value="NZ_RWJZ01000001.1"/>
</dbReference>
<dbReference type="AlphaFoldDB" id="A0A4Z0HZ86"/>
<dbReference type="EMBL" id="RWKA01000011">
    <property type="protein sequence ID" value="TGB40187.1"/>
    <property type="molecule type" value="Genomic_DNA"/>
</dbReference>
<keyword evidence="2" id="KW-1185">Reference proteome</keyword>
<gene>
    <name evidence="1" type="ORF">EJD98_20020</name>
</gene>
<protein>
    <submittedName>
        <fullName evidence="1">Uncharacterized protein</fullName>
    </submittedName>
</protein>
<organism evidence="1 2">
    <name type="scientific">Mycolicibacterium peregrinum</name>
    <name type="common">Mycobacterium peregrinum</name>
    <dbReference type="NCBI Taxonomy" id="43304"/>
    <lineage>
        <taxon>Bacteria</taxon>
        <taxon>Bacillati</taxon>
        <taxon>Actinomycetota</taxon>
        <taxon>Actinomycetes</taxon>
        <taxon>Mycobacteriales</taxon>
        <taxon>Mycobacteriaceae</taxon>
        <taxon>Mycolicibacterium</taxon>
    </lineage>
</organism>
<proteinExistence type="predicted"/>
<dbReference type="PROSITE" id="PS51257">
    <property type="entry name" value="PROKAR_LIPOPROTEIN"/>
    <property type="match status" value="1"/>
</dbReference>
<dbReference type="Proteomes" id="UP000297792">
    <property type="component" value="Unassembled WGS sequence"/>
</dbReference>
<sequence>MRPLVVGLATTLLACGGVAGALGAGVGTAGAYTYGPFQWCPGQPLPNDPPRSDADLVWDMGICHTYYFEYDVRTHAPAHYWEGPNLFPTPIPPPPPPENPPNVFEQCPGLIPFVTCLPGL</sequence>
<evidence type="ECO:0000313" key="1">
    <source>
        <dbReference type="EMBL" id="TGB40187.1"/>
    </source>
</evidence>